<evidence type="ECO:0000256" key="5">
    <source>
        <dbReference type="SAM" id="Phobius"/>
    </source>
</evidence>
<evidence type="ECO:0000313" key="6">
    <source>
        <dbReference type="EMBL" id="PNP54161.1"/>
    </source>
</evidence>
<evidence type="ECO:0000313" key="7">
    <source>
        <dbReference type="Proteomes" id="UP000236290"/>
    </source>
</evidence>
<comment type="subcellular location">
    <subcellularLocation>
        <location evidence="1">Membrane</location>
    </subcellularLocation>
</comment>
<dbReference type="PANTHER" id="PTHR35371:SF1">
    <property type="entry name" value="BLR7753 PROTEIN"/>
    <property type="match status" value="1"/>
</dbReference>
<dbReference type="AlphaFoldDB" id="A0A2K0U8Q9"/>
<dbReference type="PANTHER" id="PTHR35371">
    <property type="entry name" value="INNER MEMBRANE PROTEIN"/>
    <property type="match status" value="1"/>
</dbReference>
<dbReference type="EMBL" id="MTYI01000063">
    <property type="protein sequence ID" value="PNP54161.1"/>
    <property type="molecule type" value="Genomic_DNA"/>
</dbReference>
<comment type="caution">
    <text evidence="6">The sequence shown here is derived from an EMBL/GenBank/DDBJ whole genome shotgun (WGS) entry which is preliminary data.</text>
</comment>
<evidence type="ECO:0000256" key="4">
    <source>
        <dbReference type="ARBA" id="ARBA00023136"/>
    </source>
</evidence>
<dbReference type="Gene3D" id="1.20.120.550">
    <property type="entry name" value="Membrane associated eicosanoid/glutathione metabolism-like domain"/>
    <property type="match status" value="1"/>
</dbReference>
<dbReference type="Proteomes" id="UP000236290">
    <property type="component" value="Unassembled WGS sequence"/>
</dbReference>
<keyword evidence="2 5" id="KW-0812">Transmembrane</keyword>
<dbReference type="SUPFAM" id="SSF161084">
    <property type="entry name" value="MAPEG domain-like"/>
    <property type="match status" value="1"/>
</dbReference>
<protein>
    <recommendedName>
        <fullName evidence="8">MAPEG family protein</fullName>
    </recommendedName>
</protein>
<dbReference type="OrthoDB" id="2122304at2759"/>
<keyword evidence="3 5" id="KW-1133">Transmembrane helix</keyword>
<organism evidence="6 7">
    <name type="scientific">Trichoderma harzianum</name>
    <name type="common">Hypocrea lixii</name>
    <dbReference type="NCBI Taxonomy" id="5544"/>
    <lineage>
        <taxon>Eukaryota</taxon>
        <taxon>Fungi</taxon>
        <taxon>Dikarya</taxon>
        <taxon>Ascomycota</taxon>
        <taxon>Pezizomycotina</taxon>
        <taxon>Sordariomycetes</taxon>
        <taxon>Hypocreomycetidae</taxon>
        <taxon>Hypocreales</taxon>
        <taxon>Hypocreaceae</taxon>
        <taxon>Trichoderma</taxon>
    </lineage>
</organism>
<evidence type="ECO:0008006" key="8">
    <source>
        <dbReference type="Google" id="ProtNLM"/>
    </source>
</evidence>
<dbReference type="InterPro" id="IPR023352">
    <property type="entry name" value="MAPEG-like_dom_sf"/>
</dbReference>
<dbReference type="Pfam" id="PF01124">
    <property type="entry name" value="MAPEG"/>
    <property type="match status" value="1"/>
</dbReference>
<keyword evidence="4 5" id="KW-0472">Membrane</keyword>
<name>A0A2K0U8Q9_TRIHA</name>
<reference evidence="6 7" key="1">
    <citation type="submission" date="2017-02" db="EMBL/GenBank/DDBJ databases">
        <title>Genomes of Trichoderma spp. with biocontrol activity.</title>
        <authorList>
            <person name="Gardiner D."/>
            <person name="Kazan K."/>
            <person name="Vos C."/>
            <person name="Harvey P."/>
        </authorList>
    </citation>
    <scope>NUCLEOTIDE SEQUENCE [LARGE SCALE GENOMIC DNA]</scope>
    <source>
        <strain evidence="6 7">Tr1</strain>
    </source>
</reference>
<dbReference type="InterPro" id="IPR001129">
    <property type="entry name" value="Membr-assoc_MAPEG"/>
</dbReference>
<dbReference type="GO" id="GO:0016020">
    <property type="term" value="C:membrane"/>
    <property type="evidence" value="ECO:0007669"/>
    <property type="project" value="UniProtKB-SubCell"/>
</dbReference>
<accession>A0A2K0U8Q9</accession>
<evidence type="ECO:0000256" key="1">
    <source>
        <dbReference type="ARBA" id="ARBA00004370"/>
    </source>
</evidence>
<feature type="transmembrane region" description="Helical" evidence="5">
    <location>
        <begin position="12"/>
        <end position="36"/>
    </location>
</feature>
<evidence type="ECO:0000256" key="2">
    <source>
        <dbReference type="ARBA" id="ARBA00022692"/>
    </source>
</evidence>
<feature type="transmembrane region" description="Helical" evidence="5">
    <location>
        <begin position="99"/>
        <end position="121"/>
    </location>
</feature>
<feature type="transmembrane region" description="Helical" evidence="5">
    <location>
        <begin position="133"/>
        <end position="149"/>
    </location>
</feature>
<feature type="transmembrane region" description="Helical" evidence="5">
    <location>
        <begin position="75"/>
        <end position="93"/>
    </location>
</feature>
<evidence type="ECO:0000256" key="3">
    <source>
        <dbReference type="ARBA" id="ARBA00022989"/>
    </source>
</evidence>
<gene>
    <name evidence="6" type="ORF">THARTR1_05368</name>
</gene>
<proteinExistence type="predicted"/>
<sequence length="157" mass="17197">MSLIADLDLSKNYSFFTVPAAFVLCMLPGAFANALAGKSFDPANPRQTRATVLADDKLDKIQQQRIMRAQSAQENGFETVGLYASGVLAANYAGVNVRMLNLLTIGYLVSRVAYIFAYVVLCQNRKLAPLRSLFWAVGAAILVYLWVMAGQNVNLKL</sequence>